<evidence type="ECO:0000256" key="2">
    <source>
        <dbReference type="SAM" id="Phobius"/>
    </source>
</evidence>
<evidence type="ECO:0000313" key="3">
    <source>
        <dbReference type="EMBL" id="GAA0522732.1"/>
    </source>
</evidence>
<evidence type="ECO:0008006" key="5">
    <source>
        <dbReference type="Google" id="ProtNLM"/>
    </source>
</evidence>
<keyword evidence="2" id="KW-1133">Transmembrane helix</keyword>
<feature type="region of interest" description="Disordered" evidence="1">
    <location>
        <begin position="50"/>
        <end position="74"/>
    </location>
</feature>
<protein>
    <recommendedName>
        <fullName evidence="5">Secreted protein</fullName>
    </recommendedName>
</protein>
<evidence type="ECO:0000256" key="1">
    <source>
        <dbReference type="SAM" id="MobiDB-lite"/>
    </source>
</evidence>
<dbReference type="EMBL" id="BAAADB010000031">
    <property type="protein sequence ID" value="GAA0522732.1"/>
    <property type="molecule type" value="Genomic_DNA"/>
</dbReference>
<name>A0ABN1CNL2_9DEIO</name>
<gene>
    <name evidence="3" type="ORF">GCM10008937_32870</name>
</gene>
<dbReference type="Proteomes" id="UP001500191">
    <property type="component" value="Unassembled WGS sequence"/>
</dbReference>
<reference evidence="3 4" key="1">
    <citation type="journal article" date="2019" name="Int. J. Syst. Evol. Microbiol.">
        <title>The Global Catalogue of Microorganisms (GCM) 10K type strain sequencing project: providing services to taxonomists for standard genome sequencing and annotation.</title>
        <authorList>
            <consortium name="The Broad Institute Genomics Platform"/>
            <consortium name="The Broad Institute Genome Sequencing Center for Infectious Disease"/>
            <person name="Wu L."/>
            <person name="Ma J."/>
        </authorList>
    </citation>
    <scope>NUCLEOTIDE SEQUENCE [LARGE SCALE GENOMIC DNA]</scope>
    <source>
        <strain evidence="3 4">JCM 14368</strain>
    </source>
</reference>
<keyword evidence="2" id="KW-0472">Membrane</keyword>
<evidence type="ECO:0000313" key="4">
    <source>
        <dbReference type="Proteomes" id="UP001500191"/>
    </source>
</evidence>
<keyword evidence="4" id="KW-1185">Reference proteome</keyword>
<keyword evidence="2" id="KW-0812">Transmembrane</keyword>
<sequence>MSSVAPSAAAMGRVMGRLRVPLWRCLVVFNFTPFLCLQSKASRRVVRLTRPAPGRRAREGDTPRILPTGQAYPP</sequence>
<accession>A0ABN1CNL2</accession>
<feature type="transmembrane region" description="Helical" evidence="2">
    <location>
        <begin position="20"/>
        <end position="37"/>
    </location>
</feature>
<comment type="caution">
    <text evidence="3">The sequence shown here is derived from an EMBL/GenBank/DDBJ whole genome shotgun (WGS) entry which is preliminary data.</text>
</comment>
<organism evidence="3 4">
    <name type="scientific">Deinococcus depolymerans</name>
    <dbReference type="NCBI Taxonomy" id="392408"/>
    <lineage>
        <taxon>Bacteria</taxon>
        <taxon>Thermotogati</taxon>
        <taxon>Deinococcota</taxon>
        <taxon>Deinococci</taxon>
        <taxon>Deinococcales</taxon>
        <taxon>Deinococcaceae</taxon>
        <taxon>Deinococcus</taxon>
    </lineage>
</organism>
<proteinExistence type="predicted"/>